<dbReference type="SUPFAM" id="SSF158622">
    <property type="entry name" value="YheA/YmcA-like"/>
    <property type="match status" value="1"/>
</dbReference>
<proteinExistence type="predicted"/>
<comment type="caution">
    <text evidence="1">The sequence shown here is derived from an EMBL/GenBank/DDBJ whole genome shotgun (WGS) entry which is preliminary data.</text>
</comment>
<protein>
    <submittedName>
        <fullName evidence="1">YlbF family regulator</fullName>
    </submittedName>
</protein>
<gene>
    <name evidence="1" type="ORF">LKD42_08595</name>
</gene>
<dbReference type="RefSeq" id="WP_147631626.1">
    <property type="nucleotide sequence ID" value="NZ_JAJEQE010000026.1"/>
</dbReference>
<evidence type="ECO:0000313" key="1">
    <source>
        <dbReference type="EMBL" id="MCC2149311.1"/>
    </source>
</evidence>
<accession>A0ABS8EVS5</accession>
<keyword evidence="2" id="KW-1185">Reference proteome</keyword>
<name>A0ABS8EVS5_9FIRM</name>
<dbReference type="Gene3D" id="1.20.1500.10">
    <property type="entry name" value="YheA/YmcA-like"/>
    <property type="match status" value="1"/>
</dbReference>
<dbReference type="Pfam" id="PF06133">
    <property type="entry name" value="Com_YlbF"/>
    <property type="match status" value="1"/>
</dbReference>
<sequence length="119" mass="14075">MDEIKEYTVQLSAALRGSEAYKAFREVSRKVSEEPQLRQRLDEFRKKNYLLQNGSNAYDLFDDVQNLEREYEDMRKNPVIQEYLAAELQICRIIQRCADEILTSVDMEIENFADIIETD</sequence>
<dbReference type="Proteomes" id="UP001299235">
    <property type="component" value="Unassembled WGS sequence"/>
</dbReference>
<dbReference type="InterPro" id="IPR010368">
    <property type="entry name" value="Com_YlbF"/>
</dbReference>
<dbReference type="InterPro" id="IPR023378">
    <property type="entry name" value="YheA/YmcA-like_dom_sf"/>
</dbReference>
<reference evidence="1 2" key="1">
    <citation type="submission" date="2021-10" db="EMBL/GenBank/DDBJ databases">
        <title>Anaerobic single-cell dispensing facilitates the cultivation of human gut bacteria.</title>
        <authorList>
            <person name="Afrizal A."/>
        </authorList>
    </citation>
    <scope>NUCLEOTIDE SEQUENCE [LARGE SCALE GENOMIC DNA]</scope>
    <source>
        <strain evidence="1 2">CLA-AA-H246</strain>
    </source>
</reference>
<evidence type="ECO:0000313" key="2">
    <source>
        <dbReference type="Proteomes" id="UP001299235"/>
    </source>
</evidence>
<dbReference type="EMBL" id="JAJEQE010000026">
    <property type="protein sequence ID" value="MCC2149311.1"/>
    <property type="molecule type" value="Genomic_DNA"/>
</dbReference>
<organism evidence="1 2">
    <name type="scientific">Hominisplanchenecus faecis</name>
    <dbReference type="NCBI Taxonomy" id="2885351"/>
    <lineage>
        <taxon>Bacteria</taxon>
        <taxon>Bacillati</taxon>
        <taxon>Bacillota</taxon>
        <taxon>Clostridia</taxon>
        <taxon>Lachnospirales</taxon>
        <taxon>Lachnospiraceae</taxon>
        <taxon>Hominisplanchenecus</taxon>
    </lineage>
</organism>